<sequence>MSTQCQFTVKRFRVDSISRFAVRCRSVAAAKHTQMNTKAREGQPSAANAVVQSASLIIRD</sequence>
<reference evidence="1" key="1">
    <citation type="submission" date="2018-05" db="EMBL/GenBank/DDBJ databases">
        <authorList>
            <person name="Lanie J.A."/>
            <person name="Ng W.-L."/>
            <person name="Kazmierczak K.M."/>
            <person name="Andrzejewski T.M."/>
            <person name="Davidsen T.M."/>
            <person name="Wayne K.J."/>
            <person name="Tettelin H."/>
            <person name="Glass J.I."/>
            <person name="Rusch D."/>
            <person name="Podicherti R."/>
            <person name="Tsui H.-C.T."/>
            <person name="Winkler M.E."/>
        </authorList>
    </citation>
    <scope>NUCLEOTIDE SEQUENCE</scope>
</reference>
<proteinExistence type="predicted"/>
<dbReference type="EMBL" id="UINC01011567">
    <property type="protein sequence ID" value="SVA50964.1"/>
    <property type="molecule type" value="Genomic_DNA"/>
</dbReference>
<accession>A0A381WES1</accession>
<name>A0A381WES1_9ZZZZ</name>
<organism evidence="1">
    <name type="scientific">marine metagenome</name>
    <dbReference type="NCBI Taxonomy" id="408172"/>
    <lineage>
        <taxon>unclassified sequences</taxon>
        <taxon>metagenomes</taxon>
        <taxon>ecological metagenomes</taxon>
    </lineage>
</organism>
<protein>
    <submittedName>
        <fullName evidence="1">Uncharacterized protein</fullName>
    </submittedName>
</protein>
<gene>
    <name evidence="1" type="ORF">METZ01_LOCUS103818</name>
</gene>
<evidence type="ECO:0000313" key="1">
    <source>
        <dbReference type="EMBL" id="SVA50964.1"/>
    </source>
</evidence>
<dbReference type="AlphaFoldDB" id="A0A381WES1"/>